<evidence type="ECO:0000313" key="2">
    <source>
        <dbReference type="Proteomes" id="UP001244341"/>
    </source>
</evidence>
<organism evidence="1 2">
    <name type="scientific">Tetradesmus obliquus</name>
    <name type="common">Green alga</name>
    <name type="synonym">Acutodesmus obliquus</name>
    <dbReference type="NCBI Taxonomy" id="3088"/>
    <lineage>
        <taxon>Eukaryota</taxon>
        <taxon>Viridiplantae</taxon>
        <taxon>Chlorophyta</taxon>
        <taxon>core chlorophytes</taxon>
        <taxon>Chlorophyceae</taxon>
        <taxon>CS clade</taxon>
        <taxon>Sphaeropleales</taxon>
        <taxon>Scenedesmaceae</taxon>
        <taxon>Tetradesmus</taxon>
    </lineage>
</organism>
<protein>
    <submittedName>
        <fullName evidence="1">Uncharacterized protein</fullName>
    </submittedName>
</protein>
<proteinExistence type="predicted"/>
<dbReference type="Proteomes" id="UP001244341">
    <property type="component" value="Chromosome 5b"/>
</dbReference>
<gene>
    <name evidence="1" type="ORF">OEZ85_002619</name>
</gene>
<reference evidence="1 2" key="1">
    <citation type="submission" date="2023-05" db="EMBL/GenBank/DDBJ databases">
        <title>A 100% complete, gapless, phased diploid assembly of the Scenedesmus obliquus UTEX 3031 genome.</title>
        <authorList>
            <person name="Biondi T.C."/>
            <person name="Hanschen E.R."/>
            <person name="Kwon T."/>
            <person name="Eng W."/>
            <person name="Kruse C.P.S."/>
            <person name="Koehler S.I."/>
            <person name="Kunde Y."/>
            <person name="Gleasner C.D."/>
            <person name="You Mak K.T."/>
            <person name="Polle J."/>
            <person name="Hovde B.T."/>
            <person name="Starkenburg S.R."/>
        </authorList>
    </citation>
    <scope>NUCLEOTIDE SEQUENCE [LARGE SCALE GENOMIC DNA]</scope>
    <source>
        <strain evidence="1 2">DOE0152z</strain>
    </source>
</reference>
<name>A0ABY8TY37_TETOB</name>
<keyword evidence="2" id="KW-1185">Reference proteome</keyword>
<evidence type="ECO:0000313" key="1">
    <source>
        <dbReference type="EMBL" id="WIA14068.1"/>
    </source>
</evidence>
<accession>A0ABY8TY37</accession>
<sequence length="139" mass="15041">MTDAIKRRLIEFLSDDEGRTPEWLAQALHVLSRLDISIAALDAAVADDACTDIQRLEVFANLQELNDAISSDEDEEEVAAAVLQALSLQHSATAAAGTSSSTPPPRCMPGCWLTLLLLCCCLMMIGPPYPTRRSTAQHC</sequence>
<dbReference type="EMBL" id="CP126212">
    <property type="protein sequence ID" value="WIA14068.1"/>
    <property type="molecule type" value="Genomic_DNA"/>
</dbReference>